<evidence type="ECO:0000313" key="7">
    <source>
        <dbReference type="Proteomes" id="UP000294832"/>
    </source>
</evidence>
<keyword evidence="4" id="KW-0411">Iron-sulfur</keyword>
<keyword evidence="7" id="KW-1185">Reference proteome</keyword>
<reference evidence="6 7" key="1">
    <citation type="submission" date="2019-03" db="EMBL/GenBank/DDBJ databases">
        <title>Freshwater and sediment microbial communities from various areas in North America, analyzing microbe dynamics in response to fracking.</title>
        <authorList>
            <person name="Lamendella R."/>
        </authorList>
    </citation>
    <scope>NUCLEOTIDE SEQUENCE [LARGE SCALE GENOMIC DNA]</scope>
    <source>
        <strain evidence="6 7">74A</strain>
    </source>
</reference>
<dbReference type="Pfam" id="PF12797">
    <property type="entry name" value="Fer4_2"/>
    <property type="match status" value="1"/>
</dbReference>
<evidence type="ECO:0000256" key="3">
    <source>
        <dbReference type="ARBA" id="ARBA00023004"/>
    </source>
</evidence>
<evidence type="ECO:0000313" key="6">
    <source>
        <dbReference type="EMBL" id="TCN85042.1"/>
    </source>
</evidence>
<evidence type="ECO:0000256" key="4">
    <source>
        <dbReference type="ARBA" id="ARBA00023014"/>
    </source>
</evidence>
<dbReference type="PANTHER" id="PTHR43177:SF9">
    <property type="entry name" value="PROTEIN NRFC"/>
    <property type="match status" value="1"/>
</dbReference>
<dbReference type="Proteomes" id="UP000294832">
    <property type="component" value="Unassembled WGS sequence"/>
</dbReference>
<keyword evidence="1" id="KW-0004">4Fe-4S</keyword>
<dbReference type="EMBL" id="SLWF01000010">
    <property type="protein sequence ID" value="TCN85042.1"/>
    <property type="molecule type" value="Genomic_DNA"/>
</dbReference>
<accession>A0A4V2RSH4</accession>
<feature type="domain" description="4Fe-4S ferredoxin-type" evidence="5">
    <location>
        <begin position="3"/>
        <end position="32"/>
    </location>
</feature>
<dbReference type="InterPro" id="IPR017896">
    <property type="entry name" value="4Fe4S_Fe-S-bd"/>
</dbReference>
<dbReference type="PROSITE" id="PS51379">
    <property type="entry name" value="4FE4S_FER_2"/>
    <property type="match status" value="2"/>
</dbReference>
<dbReference type="Gene3D" id="3.30.70.20">
    <property type="match status" value="2"/>
</dbReference>
<evidence type="ECO:0000256" key="1">
    <source>
        <dbReference type="ARBA" id="ARBA00022485"/>
    </source>
</evidence>
<dbReference type="PANTHER" id="PTHR43177">
    <property type="entry name" value="PROTEIN NRFC"/>
    <property type="match status" value="1"/>
</dbReference>
<dbReference type="InterPro" id="IPR050954">
    <property type="entry name" value="ET_IronSulfur_Cluster-Binding"/>
</dbReference>
<keyword evidence="3" id="KW-0408">Iron</keyword>
<comment type="caution">
    <text evidence="6">The sequence shown here is derived from an EMBL/GenBank/DDBJ whole genome shotgun (WGS) entry which is preliminary data.</text>
</comment>
<keyword evidence="2" id="KW-0479">Metal-binding</keyword>
<organism evidence="6 7">
    <name type="scientific">Shewanella fodinae</name>
    <dbReference type="NCBI Taxonomy" id="552357"/>
    <lineage>
        <taxon>Bacteria</taxon>
        <taxon>Pseudomonadati</taxon>
        <taxon>Pseudomonadota</taxon>
        <taxon>Gammaproteobacteria</taxon>
        <taxon>Alteromonadales</taxon>
        <taxon>Shewanellaceae</taxon>
        <taxon>Shewanella</taxon>
    </lineage>
</organism>
<dbReference type="AlphaFoldDB" id="A0A4V2RSH4"/>
<dbReference type="SUPFAM" id="SSF54862">
    <property type="entry name" value="4Fe-4S ferredoxins"/>
    <property type="match status" value="1"/>
</dbReference>
<evidence type="ECO:0000256" key="2">
    <source>
        <dbReference type="ARBA" id="ARBA00022723"/>
    </source>
</evidence>
<sequence>MSYRMIVDTNRCVGCHACSVACKQEFQAPLGHFRQMTIYRDVGTFPQVKREFLPISCRHCEHPDCMVACKNQAIHKVDGTVQVDESRCNGCGDCISACSIGAVYVNPYTQKAEKCTLCLHRLKVGLQPACVSTCVADAISIITDNAPIPSNAVGIKNRASDTPRSRHIGVSQAMLDKLQEGKPFDPHLYEIDQWGGV</sequence>
<protein>
    <submittedName>
        <fullName evidence="6">Fe-S-cluster-containing dehydrogenase component</fullName>
    </submittedName>
</protein>
<dbReference type="GO" id="GO:0046872">
    <property type="term" value="F:metal ion binding"/>
    <property type="evidence" value="ECO:0007669"/>
    <property type="project" value="UniProtKB-KW"/>
</dbReference>
<dbReference type="OrthoDB" id="9779457at2"/>
<name>A0A4V2RSH4_9GAMM</name>
<dbReference type="GO" id="GO:0051539">
    <property type="term" value="F:4 iron, 4 sulfur cluster binding"/>
    <property type="evidence" value="ECO:0007669"/>
    <property type="project" value="UniProtKB-KW"/>
</dbReference>
<gene>
    <name evidence="6" type="ORF">EDC91_11093</name>
</gene>
<dbReference type="Pfam" id="PF13247">
    <property type="entry name" value="Fer4_11"/>
    <property type="match status" value="1"/>
</dbReference>
<dbReference type="RefSeq" id="WP_133038794.1">
    <property type="nucleotide sequence ID" value="NZ_SLWF01000010.1"/>
</dbReference>
<evidence type="ECO:0000259" key="5">
    <source>
        <dbReference type="PROSITE" id="PS51379"/>
    </source>
</evidence>
<feature type="domain" description="4Fe-4S ferredoxin-type" evidence="5">
    <location>
        <begin position="79"/>
        <end position="108"/>
    </location>
</feature>
<proteinExistence type="predicted"/>